<feature type="region of interest" description="Disordered" evidence="1">
    <location>
        <begin position="33"/>
        <end position="77"/>
    </location>
</feature>
<sequence>MSSSFKPNPLSLSVPDPALDRWLRDSGYLDLLDPLRASPPPTSPRPPPPGPSPSSALPASPPTPGPRPPPRPDSASRRTYRMPMSLLGLLASLAVWEAVRYCRKRWELATRAPGIGQALLHCAQIANFVNASSKKNATKFYFLQEIIHMLEYDKTHNLFKLFNLVIIHDAACFSSEVDSLKLICSSK</sequence>
<evidence type="ECO:0000313" key="2">
    <source>
        <dbReference type="EMBL" id="EMS62501.1"/>
    </source>
</evidence>
<feature type="compositionally biased region" description="Pro residues" evidence="1">
    <location>
        <begin position="59"/>
        <end position="72"/>
    </location>
</feature>
<dbReference type="EMBL" id="KD081979">
    <property type="protein sequence ID" value="EMS62501.1"/>
    <property type="molecule type" value="Genomic_DNA"/>
</dbReference>
<protein>
    <submittedName>
        <fullName evidence="2">Uncharacterized protein</fullName>
    </submittedName>
</protein>
<dbReference type="eggNOG" id="ENOG502QTYE">
    <property type="taxonomic scope" value="Eukaryota"/>
</dbReference>
<accession>M7ZSA5</accession>
<gene>
    <name evidence="2" type="ORF">TRIUR3_26559</name>
</gene>
<dbReference type="STRING" id="4572.M7ZSA5"/>
<name>M7ZSA5_TRIUA</name>
<dbReference type="AlphaFoldDB" id="M7ZSA5"/>
<feature type="compositionally biased region" description="Pro residues" evidence="1">
    <location>
        <begin position="37"/>
        <end position="52"/>
    </location>
</feature>
<reference evidence="2" key="1">
    <citation type="journal article" date="2013" name="Nature">
        <title>Draft genome of the wheat A-genome progenitor Triticum urartu.</title>
        <authorList>
            <person name="Ling H.Q."/>
            <person name="Zhao S."/>
            <person name="Liu D."/>
            <person name="Wang J."/>
            <person name="Sun H."/>
            <person name="Zhang C."/>
            <person name="Fan H."/>
            <person name="Li D."/>
            <person name="Dong L."/>
            <person name="Tao Y."/>
            <person name="Gao C."/>
            <person name="Wu H."/>
            <person name="Li Y."/>
            <person name="Cui Y."/>
            <person name="Guo X."/>
            <person name="Zheng S."/>
            <person name="Wang B."/>
            <person name="Yu K."/>
            <person name="Liang Q."/>
            <person name="Yang W."/>
            <person name="Lou X."/>
            <person name="Chen J."/>
            <person name="Feng M."/>
            <person name="Jian J."/>
            <person name="Zhang X."/>
            <person name="Luo G."/>
            <person name="Jiang Y."/>
            <person name="Liu J."/>
            <person name="Wang Z."/>
            <person name="Sha Y."/>
            <person name="Zhang B."/>
            <person name="Wu H."/>
            <person name="Tang D."/>
            <person name="Shen Q."/>
            <person name="Xue P."/>
            <person name="Zou S."/>
            <person name="Wang X."/>
            <person name="Liu X."/>
            <person name="Wang F."/>
            <person name="Yang Y."/>
            <person name="An X."/>
            <person name="Dong Z."/>
            <person name="Zhang K."/>
            <person name="Zhang X."/>
            <person name="Luo M.C."/>
            <person name="Dvorak J."/>
            <person name="Tong Y."/>
            <person name="Wang J."/>
            <person name="Yang H."/>
            <person name="Li Z."/>
            <person name="Wang D."/>
            <person name="Zhang A."/>
            <person name="Wang J."/>
        </authorList>
    </citation>
    <scope>NUCLEOTIDE SEQUENCE</scope>
</reference>
<proteinExistence type="predicted"/>
<organism evidence="2">
    <name type="scientific">Triticum urartu</name>
    <name type="common">Red wild einkorn</name>
    <name type="synonym">Crithodium urartu</name>
    <dbReference type="NCBI Taxonomy" id="4572"/>
    <lineage>
        <taxon>Eukaryota</taxon>
        <taxon>Viridiplantae</taxon>
        <taxon>Streptophyta</taxon>
        <taxon>Embryophyta</taxon>
        <taxon>Tracheophyta</taxon>
        <taxon>Spermatophyta</taxon>
        <taxon>Magnoliopsida</taxon>
        <taxon>Liliopsida</taxon>
        <taxon>Poales</taxon>
        <taxon>Poaceae</taxon>
        <taxon>BOP clade</taxon>
        <taxon>Pooideae</taxon>
        <taxon>Triticodae</taxon>
        <taxon>Triticeae</taxon>
        <taxon>Triticinae</taxon>
        <taxon>Triticum</taxon>
    </lineage>
</organism>
<evidence type="ECO:0000256" key="1">
    <source>
        <dbReference type="SAM" id="MobiDB-lite"/>
    </source>
</evidence>